<dbReference type="EMBL" id="CP029194">
    <property type="protein sequence ID" value="QES24280.1"/>
    <property type="molecule type" value="Genomic_DNA"/>
</dbReference>
<evidence type="ECO:0000313" key="3">
    <source>
        <dbReference type="Proteomes" id="UP000324106"/>
    </source>
</evidence>
<name>A0A5P2B2U3_STRVZ</name>
<organism evidence="2 3">
    <name type="scientific">Streptomyces venezuelae</name>
    <dbReference type="NCBI Taxonomy" id="54571"/>
    <lineage>
        <taxon>Bacteria</taxon>
        <taxon>Bacillati</taxon>
        <taxon>Actinomycetota</taxon>
        <taxon>Actinomycetes</taxon>
        <taxon>Kitasatosporales</taxon>
        <taxon>Streptomycetaceae</taxon>
        <taxon>Streptomyces</taxon>
    </lineage>
</organism>
<dbReference type="Proteomes" id="UP000324106">
    <property type="component" value="Chromosome"/>
</dbReference>
<protein>
    <submittedName>
        <fullName evidence="2">Uncharacterized protein</fullName>
    </submittedName>
</protein>
<feature type="region of interest" description="Disordered" evidence="1">
    <location>
        <begin position="57"/>
        <end position="115"/>
    </location>
</feature>
<proteinExistence type="predicted"/>
<evidence type="ECO:0000256" key="1">
    <source>
        <dbReference type="SAM" id="MobiDB-lite"/>
    </source>
</evidence>
<accession>A0A5P2B2U3</accession>
<gene>
    <name evidence="2" type="ORF">DEJ46_38635</name>
</gene>
<reference evidence="2 3" key="1">
    <citation type="submission" date="2018-05" db="EMBL/GenBank/DDBJ databases">
        <title>Streptomyces venezuelae.</title>
        <authorList>
            <person name="Kim W."/>
            <person name="Lee N."/>
            <person name="Cho B.-K."/>
        </authorList>
    </citation>
    <scope>NUCLEOTIDE SEQUENCE [LARGE SCALE GENOMIC DNA]</scope>
    <source>
        <strain evidence="2 3">ATCC 15068</strain>
    </source>
</reference>
<evidence type="ECO:0000313" key="2">
    <source>
        <dbReference type="EMBL" id="QES24280.1"/>
    </source>
</evidence>
<sequence>MFMVPFVRTSVALRATLLLVLALVSGTCLLPTPVGPASQPQQPRVQHAASVVTYESVHAGEGEADAPRGSVGHRDRRRAVTASAGPPGPPPLVSRAAPFTDLPAGGPDTRPRPLAAHDSSVLQVFLC</sequence>
<dbReference type="AlphaFoldDB" id="A0A5P2B2U3"/>